<dbReference type="HOGENOM" id="CLU_034758_0_0_1"/>
<protein>
    <submittedName>
        <fullName evidence="3">Uncharacterized protein</fullName>
    </submittedName>
</protein>
<evidence type="ECO:0000313" key="4">
    <source>
        <dbReference type="Proteomes" id="UP000030151"/>
    </source>
</evidence>
<feature type="transmembrane region" description="Helical" evidence="2">
    <location>
        <begin position="145"/>
        <end position="168"/>
    </location>
</feature>
<evidence type="ECO:0000256" key="1">
    <source>
        <dbReference type="SAM" id="MobiDB-lite"/>
    </source>
</evidence>
<keyword evidence="2" id="KW-1133">Transmembrane helix</keyword>
<dbReference type="Proteomes" id="UP000030151">
    <property type="component" value="Unassembled WGS sequence"/>
</dbReference>
<dbReference type="EMBL" id="JELW01000039">
    <property type="protein sequence ID" value="EXU97240.1"/>
    <property type="molecule type" value="Genomic_DNA"/>
</dbReference>
<proteinExistence type="predicted"/>
<organism evidence="3 4">
    <name type="scientific">Metarhizium robertsii</name>
    <dbReference type="NCBI Taxonomy" id="568076"/>
    <lineage>
        <taxon>Eukaryota</taxon>
        <taxon>Fungi</taxon>
        <taxon>Dikarya</taxon>
        <taxon>Ascomycota</taxon>
        <taxon>Pezizomycotina</taxon>
        <taxon>Sordariomycetes</taxon>
        <taxon>Hypocreomycetidae</taxon>
        <taxon>Hypocreales</taxon>
        <taxon>Clavicipitaceae</taxon>
        <taxon>Metarhizium</taxon>
    </lineage>
</organism>
<dbReference type="OrthoDB" id="4941332at2759"/>
<evidence type="ECO:0000313" key="3">
    <source>
        <dbReference type="EMBL" id="EXU97240.1"/>
    </source>
</evidence>
<keyword evidence="2" id="KW-0812">Transmembrane</keyword>
<reference evidence="3 4" key="1">
    <citation type="submission" date="2014-02" db="EMBL/GenBank/DDBJ databases">
        <title>The genome sequence of the entomopathogenic fungus Metarhizium robertsii ARSEF 2575.</title>
        <authorList>
            <person name="Giuliano Garisto Donzelli B."/>
            <person name="Roe B.A."/>
            <person name="Macmil S.L."/>
            <person name="Krasnoff S.B."/>
            <person name="Gibson D.M."/>
        </authorList>
    </citation>
    <scope>NUCLEOTIDE SEQUENCE [LARGE SCALE GENOMIC DNA]</scope>
    <source>
        <strain evidence="3 4">ARSEF 2575</strain>
    </source>
</reference>
<keyword evidence="2" id="KW-0472">Membrane</keyword>
<gene>
    <name evidence="3" type="ORF">X797_009692</name>
</gene>
<evidence type="ECO:0000256" key="2">
    <source>
        <dbReference type="SAM" id="Phobius"/>
    </source>
</evidence>
<dbReference type="AlphaFoldDB" id="A0A0A1UQD7"/>
<feature type="transmembrane region" description="Helical" evidence="2">
    <location>
        <begin position="105"/>
        <end position="125"/>
    </location>
</feature>
<sequence length="409" mass="45028">MTTSTVSVILAFTLRQHMDNLLEPHDVKKWFGRPADKQGIPADVDRQVCEDSPRGLKHKQAGEATYDMNCPDRVVRVRAPMESMRWKNVSFHAVLMMKIPAMLSVWSSGAFILGVGVYTMAHWALNLETPNFDRADSSQDGCSSLVILVAYNVAMVLGLLLVLVPSVLKYVQDAPLRQLDEATNPKKEFEDIFWELTGEPGSSGTQAGEHSDILLNDSAMISGNTLTHENTQTQQSCQEESRQRNNIAKEATQSDVGEGGKPGTGYSSPEGGLGNSQGQALSSTYGINFKQPIPELMKRRMELMIKAQKRNITRLQLMLRKVETVLPKKGTMSLREKTALLREETALLREEKALLKEGTALLKEEAALLKGALLKEAALLKEETNRYKGTAVSASVCASEGSSLPHQES</sequence>
<name>A0A0A1UQD7_9HYPO</name>
<feature type="region of interest" description="Disordered" evidence="1">
    <location>
        <begin position="229"/>
        <end position="279"/>
    </location>
</feature>
<feature type="compositionally biased region" description="Polar residues" evidence="1">
    <location>
        <begin position="229"/>
        <end position="238"/>
    </location>
</feature>
<comment type="caution">
    <text evidence="3">The sequence shown here is derived from an EMBL/GenBank/DDBJ whole genome shotgun (WGS) entry which is preliminary data.</text>
</comment>
<accession>A0A0A1UQD7</accession>